<keyword evidence="3" id="KW-1185">Reference proteome</keyword>
<comment type="caution">
    <text evidence="2">The sequence shown here is derived from an EMBL/GenBank/DDBJ whole genome shotgun (WGS) entry which is preliminary data.</text>
</comment>
<feature type="non-terminal residue" evidence="2">
    <location>
        <position position="1"/>
    </location>
</feature>
<sequence>NRSKSPYSGSSFSGSSYSYSKSRSRSSRSYSRSGSRSHSRSYSRSPVYSRRGGGGRSRSYRSRSRSHGYRRSRTRSPAYRGGGGGGGGGGGYRSRSRSPGYRGHTPSKRPAPPPQPEGDREHFNRYREPPPYDAKASYGRSVDQRDPFERERYREWERKYREWYNEYYTPPGNQPRPRPPPSNREHFIAERFGPPVVRRDNSPYSRGRREDYPPSGQSQSQRVRNVPGNYPEKFVYKEGHKSSKEPRKSKEKEADNPLADGKGIKHKKHRKKRKGDENELFPGVDSLDGSRKPTGGDEGKGDSVLMPPSRDDATPVRDEPMESPSVLYKAMAEKDKREKVKAKGEKLKRKPESGAPKKDSSVKTHKPSREKQVDADNEKSSRVEPPMKKPKEDSSQKAEASKQHVSQKEDKAALSRKGQQKPAKHHQEPKVVKEEKTKEKKEYVKEASKHEKFPSKEEKPKKYVEKAAKVEDKSRKTSDVKQEKRKRKEEKHIEKDLEMPLKSPRIETVEVAKQVVKQSPKSKPEPEKYPEKTIAKPVVEKVDKEERIVPVRKIKINRETGKKIVSGENIALVEETDGAENIRPEKMKTKIRRKVQAADGTASTLVDYTRSVFGKCCNKAN</sequence>
<dbReference type="EMBL" id="JAAWVQ010103541">
    <property type="protein sequence ID" value="MBN3280973.1"/>
    <property type="molecule type" value="Genomic_DNA"/>
</dbReference>
<feature type="compositionally biased region" description="Basic residues" evidence="1">
    <location>
        <begin position="264"/>
        <end position="273"/>
    </location>
</feature>
<feature type="compositionally biased region" description="Basic and acidic residues" evidence="1">
    <location>
        <begin position="522"/>
        <end position="532"/>
    </location>
</feature>
<evidence type="ECO:0000256" key="1">
    <source>
        <dbReference type="SAM" id="MobiDB-lite"/>
    </source>
</evidence>
<feature type="compositionally biased region" description="Basic and acidic residues" evidence="1">
    <location>
        <begin position="309"/>
        <end position="320"/>
    </location>
</feature>
<feature type="compositionally biased region" description="Basic and acidic residues" evidence="1">
    <location>
        <begin position="142"/>
        <end position="151"/>
    </location>
</feature>
<feature type="compositionally biased region" description="Basic and acidic residues" evidence="1">
    <location>
        <begin position="425"/>
        <end position="482"/>
    </location>
</feature>
<feature type="compositionally biased region" description="Gly residues" evidence="1">
    <location>
        <begin position="80"/>
        <end position="92"/>
    </location>
</feature>
<feature type="compositionally biased region" description="Basic and acidic residues" evidence="1">
    <location>
        <begin position="288"/>
        <end position="301"/>
    </location>
</feature>
<feature type="compositionally biased region" description="Pro residues" evidence="1">
    <location>
        <begin position="172"/>
        <end position="182"/>
    </location>
</feature>
<dbReference type="Proteomes" id="UP001166093">
    <property type="component" value="Unassembled WGS sequence"/>
</dbReference>
<feature type="non-terminal residue" evidence="2">
    <location>
        <position position="621"/>
    </location>
</feature>
<name>A0ABS2Y2Y9_POLSP</name>
<proteinExistence type="predicted"/>
<organism evidence="2 3">
    <name type="scientific">Polyodon spathula</name>
    <name type="common">North American paddlefish</name>
    <name type="synonym">Squalus spathula</name>
    <dbReference type="NCBI Taxonomy" id="7913"/>
    <lineage>
        <taxon>Eukaryota</taxon>
        <taxon>Metazoa</taxon>
        <taxon>Chordata</taxon>
        <taxon>Craniata</taxon>
        <taxon>Vertebrata</taxon>
        <taxon>Euteleostomi</taxon>
        <taxon>Actinopterygii</taxon>
        <taxon>Chondrostei</taxon>
        <taxon>Acipenseriformes</taxon>
        <taxon>Polyodontidae</taxon>
        <taxon>Polyodon</taxon>
    </lineage>
</organism>
<feature type="compositionally biased region" description="Low complexity" evidence="1">
    <location>
        <begin position="1"/>
        <end position="34"/>
    </location>
</feature>
<protein>
    <submittedName>
        <fullName evidence="2">RBBP6 ligase</fullName>
    </submittedName>
</protein>
<feature type="compositionally biased region" description="Basic residues" evidence="1">
    <location>
        <begin position="58"/>
        <end position="74"/>
    </location>
</feature>
<reference evidence="2" key="1">
    <citation type="journal article" date="2021" name="Cell">
        <title>Tracing the genetic footprints of vertebrate landing in non-teleost ray-finned fishes.</title>
        <authorList>
            <person name="Bi X."/>
            <person name="Wang K."/>
            <person name="Yang L."/>
            <person name="Pan H."/>
            <person name="Jiang H."/>
            <person name="Wei Q."/>
            <person name="Fang M."/>
            <person name="Yu H."/>
            <person name="Zhu C."/>
            <person name="Cai Y."/>
            <person name="He Y."/>
            <person name="Gan X."/>
            <person name="Zeng H."/>
            <person name="Yu D."/>
            <person name="Zhu Y."/>
            <person name="Jiang H."/>
            <person name="Qiu Q."/>
            <person name="Yang H."/>
            <person name="Zhang Y.E."/>
            <person name="Wang W."/>
            <person name="Zhu M."/>
            <person name="He S."/>
            <person name="Zhang G."/>
        </authorList>
    </citation>
    <scope>NUCLEOTIDE SEQUENCE</scope>
    <source>
        <strain evidence="2">Pddl_001</strain>
    </source>
</reference>
<feature type="compositionally biased region" description="Basic and acidic residues" evidence="1">
    <location>
        <begin position="117"/>
        <end position="130"/>
    </location>
</feature>
<feature type="compositionally biased region" description="Basic and acidic residues" evidence="1">
    <location>
        <begin position="197"/>
        <end position="212"/>
    </location>
</feature>
<evidence type="ECO:0000313" key="2">
    <source>
        <dbReference type="EMBL" id="MBN3280973.1"/>
    </source>
</evidence>
<dbReference type="GO" id="GO:0016874">
    <property type="term" value="F:ligase activity"/>
    <property type="evidence" value="ECO:0007669"/>
    <property type="project" value="UniProtKB-KW"/>
</dbReference>
<feature type="region of interest" description="Disordered" evidence="1">
    <location>
        <begin position="166"/>
        <end position="532"/>
    </location>
</feature>
<evidence type="ECO:0000313" key="3">
    <source>
        <dbReference type="Proteomes" id="UP001166093"/>
    </source>
</evidence>
<feature type="region of interest" description="Disordered" evidence="1">
    <location>
        <begin position="1"/>
        <end position="151"/>
    </location>
</feature>
<accession>A0ABS2Y2Y9</accession>
<keyword evidence="2" id="KW-0436">Ligase</keyword>
<feature type="compositionally biased region" description="Basic and acidic residues" evidence="1">
    <location>
        <begin position="234"/>
        <end position="255"/>
    </location>
</feature>
<gene>
    <name evidence="2" type="primary">Rbbp6_1</name>
    <name evidence="2" type="ORF">GTO93_0000358</name>
</gene>
<feature type="compositionally biased region" description="Basic and acidic residues" evidence="1">
    <location>
        <begin position="490"/>
        <end position="510"/>
    </location>
</feature>
<feature type="compositionally biased region" description="Basic and acidic residues" evidence="1">
    <location>
        <begin position="331"/>
        <end position="413"/>
    </location>
</feature>